<feature type="compositionally biased region" description="Basic and acidic residues" evidence="1">
    <location>
        <begin position="185"/>
        <end position="211"/>
    </location>
</feature>
<name>A0ABQ3JGX2_9PSEU</name>
<organism evidence="2 3">
    <name type="scientific">Amycolatopsis deserti</name>
    <dbReference type="NCBI Taxonomy" id="185696"/>
    <lineage>
        <taxon>Bacteria</taxon>
        <taxon>Bacillati</taxon>
        <taxon>Actinomycetota</taxon>
        <taxon>Actinomycetes</taxon>
        <taxon>Pseudonocardiales</taxon>
        <taxon>Pseudonocardiaceae</taxon>
        <taxon>Amycolatopsis</taxon>
    </lineage>
</organism>
<reference evidence="3" key="1">
    <citation type="journal article" date="2019" name="Int. J. Syst. Evol. Microbiol.">
        <title>The Global Catalogue of Microorganisms (GCM) 10K type strain sequencing project: providing services to taxonomists for standard genome sequencing and annotation.</title>
        <authorList>
            <consortium name="The Broad Institute Genomics Platform"/>
            <consortium name="The Broad Institute Genome Sequencing Center for Infectious Disease"/>
            <person name="Wu L."/>
            <person name="Ma J."/>
        </authorList>
    </citation>
    <scope>NUCLEOTIDE SEQUENCE [LARGE SCALE GENOMIC DNA]</scope>
    <source>
        <strain evidence="3">CGMCC 4.7677</strain>
    </source>
</reference>
<evidence type="ECO:0000256" key="1">
    <source>
        <dbReference type="SAM" id="MobiDB-lite"/>
    </source>
</evidence>
<accession>A0ABQ3JGX2</accession>
<feature type="region of interest" description="Disordered" evidence="1">
    <location>
        <begin position="255"/>
        <end position="285"/>
    </location>
</feature>
<evidence type="ECO:0000313" key="2">
    <source>
        <dbReference type="EMBL" id="GHF16431.1"/>
    </source>
</evidence>
<feature type="compositionally biased region" description="Basic and acidic residues" evidence="1">
    <location>
        <begin position="265"/>
        <end position="285"/>
    </location>
</feature>
<dbReference type="RefSeq" id="WP_191247770.1">
    <property type="nucleotide sequence ID" value="NZ_BNAU01000007.1"/>
</dbReference>
<evidence type="ECO:0000313" key="3">
    <source>
        <dbReference type="Proteomes" id="UP000605897"/>
    </source>
</evidence>
<dbReference type="EMBL" id="BNAU01000007">
    <property type="protein sequence ID" value="GHF16431.1"/>
    <property type="molecule type" value="Genomic_DNA"/>
</dbReference>
<sequence length="285" mass="31095">MTPRGFDAVADELYALPRDEFTAVRTERAKEAKARQPDVAKRITQLRKPTVAAWLVNQVSRRHPDEIGQLADLGARLRTAHQKLAGDELRTLSRQRNELIRRLSGRAGGVAGEAGVPYSDVAMRQVEDTFEAAVSDPDAAAEVAAGRLSVALSPSSSEDWLAAALAASPKRKTAPPPPAKKKPARRDPEAERRQAALEEAREKAAEADAAREQAQQALDEVSARAEKAAARVAELREQLDEATREERAVRKELTAARKAATAADKSADEARRQVAEMESFGKKRR</sequence>
<proteinExistence type="predicted"/>
<feature type="region of interest" description="Disordered" evidence="1">
    <location>
        <begin position="166"/>
        <end position="226"/>
    </location>
</feature>
<dbReference type="Proteomes" id="UP000605897">
    <property type="component" value="Unassembled WGS sequence"/>
</dbReference>
<feature type="compositionally biased region" description="Basic residues" evidence="1">
    <location>
        <begin position="169"/>
        <end position="184"/>
    </location>
</feature>
<protein>
    <recommendedName>
        <fullName evidence="4">Transposase</fullName>
    </recommendedName>
</protein>
<comment type="caution">
    <text evidence="2">The sequence shown here is derived from an EMBL/GenBank/DDBJ whole genome shotgun (WGS) entry which is preliminary data.</text>
</comment>
<evidence type="ECO:0008006" key="4">
    <source>
        <dbReference type="Google" id="ProtNLM"/>
    </source>
</evidence>
<keyword evidence="3" id="KW-1185">Reference proteome</keyword>
<gene>
    <name evidence="2" type="ORF">GCM10017786_57890</name>
</gene>